<evidence type="ECO:0000313" key="3">
    <source>
        <dbReference type="EMBL" id="PZW40582.1"/>
    </source>
</evidence>
<keyword evidence="1" id="KW-0175">Coiled coil</keyword>
<evidence type="ECO:0000256" key="2">
    <source>
        <dbReference type="SAM" id="SignalP"/>
    </source>
</evidence>
<organism evidence="3 4">
    <name type="scientific">Mesonia algae</name>
    <dbReference type="NCBI Taxonomy" id="213248"/>
    <lineage>
        <taxon>Bacteria</taxon>
        <taxon>Pseudomonadati</taxon>
        <taxon>Bacteroidota</taxon>
        <taxon>Flavobacteriia</taxon>
        <taxon>Flavobacteriales</taxon>
        <taxon>Flavobacteriaceae</taxon>
        <taxon>Mesonia</taxon>
    </lineage>
</organism>
<dbReference type="Gene3D" id="3.30.70.2970">
    <property type="entry name" value="Protein of unknown function (DUF541), domain 2"/>
    <property type="match status" value="1"/>
</dbReference>
<feature type="chain" id="PRO_5015997705" description="Secreted protein" evidence="2">
    <location>
        <begin position="19"/>
        <end position="230"/>
    </location>
</feature>
<dbReference type="Pfam" id="PF04402">
    <property type="entry name" value="SIMPL"/>
    <property type="match status" value="1"/>
</dbReference>
<reference evidence="3 4" key="1">
    <citation type="submission" date="2018-06" db="EMBL/GenBank/DDBJ databases">
        <title>Genomic Encyclopedia of Archaeal and Bacterial Type Strains, Phase II (KMG-II): from individual species to whole genera.</title>
        <authorList>
            <person name="Goeker M."/>
        </authorList>
    </citation>
    <scope>NUCLEOTIDE SEQUENCE [LARGE SCALE GENOMIC DNA]</scope>
    <source>
        <strain evidence="3 4">DSM 15361</strain>
    </source>
</reference>
<dbReference type="EMBL" id="QKYV01000004">
    <property type="protein sequence ID" value="PZW40582.1"/>
    <property type="molecule type" value="Genomic_DNA"/>
</dbReference>
<dbReference type="Gene3D" id="3.30.110.170">
    <property type="entry name" value="Protein of unknown function (DUF541), domain 1"/>
    <property type="match status" value="1"/>
</dbReference>
<dbReference type="Proteomes" id="UP000249542">
    <property type="component" value="Unassembled WGS sequence"/>
</dbReference>
<feature type="coiled-coil region" evidence="1">
    <location>
        <begin position="142"/>
        <end position="171"/>
    </location>
</feature>
<feature type="signal peptide" evidence="2">
    <location>
        <begin position="1"/>
        <end position="18"/>
    </location>
</feature>
<dbReference type="RefSeq" id="WP_245924743.1">
    <property type="nucleotide sequence ID" value="NZ_QKYV01000004.1"/>
</dbReference>
<name>A0A2W7I534_9FLAO</name>
<keyword evidence="2" id="KW-0732">Signal</keyword>
<gene>
    <name evidence="3" type="ORF">LX95_01646</name>
</gene>
<dbReference type="PANTHER" id="PTHR34387">
    <property type="entry name" value="SLR1258 PROTEIN"/>
    <property type="match status" value="1"/>
</dbReference>
<dbReference type="InterPro" id="IPR052022">
    <property type="entry name" value="26kDa_periplasmic_antigen"/>
</dbReference>
<dbReference type="AlphaFoldDB" id="A0A2W7I534"/>
<dbReference type="InterPro" id="IPR007497">
    <property type="entry name" value="SIMPL/DUF541"/>
</dbReference>
<protein>
    <recommendedName>
        <fullName evidence="5">Secreted protein</fullName>
    </recommendedName>
</protein>
<dbReference type="PANTHER" id="PTHR34387:SF2">
    <property type="entry name" value="SLR1258 PROTEIN"/>
    <property type="match status" value="1"/>
</dbReference>
<proteinExistence type="predicted"/>
<comment type="caution">
    <text evidence="3">The sequence shown here is derived from an EMBL/GenBank/DDBJ whole genome shotgun (WGS) entry which is preliminary data.</text>
</comment>
<sequence length="230" mass="25302">MKKLIFSILMLAAATTFAQTEPTGVLVVGEGTVMAAPDEVNLNIRVEHEGNSAEEVKNAVDKDVRNVFKFLKKSGIDDKYIRTEYLNVNKNYQYQTKTYNYVANQAISIKLKDLNKYEKVISGLLATGINRIDGIQFGASNIDELKTQARKKAMQNAKAKAELYVNELNSKLGSVAYISEVGSSQPYPVAYKSMAMDSAESGGGESPSIAMGEMEVKVKVNVRFHILSQS</sequence>
<evidence type="ECO:0000313" key="4">
    <source>
        <dbReference type="Proteomes" id="UP000249542"/>
    </source>
</evidence>
<evidence type="ECO:0000256" key="1">
    <source>
        <dbReference type="SAM" id="Coils"/>
    </source>
</evidence>
<dbReference type="GO" id="GO:0006974">
    <property type="term" value="P:DNA damage response"/>
    <property type="evidence" value="ECO:0007669"/>
    <property type="project" value="TreeGrafter"/>
</dbReference>
<evidence type="ECO:0008006" key="5">
    <source>
        <dbReference type="Google" id="ProtNLM"/>
    </source>
</evidence>
<accession>A0A2W7I534</accession>
<keyword evidence="4" id="KW-1185">Reference proteome</keyword>